<comment type="caution">
    <text evidence="2">The sequence shown here is derived from an EMBL/GenBank/DDBJ whole genome shotgun (WGS) entry which is preliminary data.</text>
</comment>
<organism evidence="2 3">
    <name type="scientific">Sporotomaculum syntrophicum</name>
    <dbReference type="NCBI Taxonomy" id="182264"/>
    <lineage>
        <taxon>Bacteria</taxon>
        <taxon>Bacillati</taxon>
        <taxon>Bacillota</taxon>
        <taxon>Clostridia</taxon>
        <taxon>Eubacteriales</taxon>
        <taxon>Desulfallaceae</taxon>
        <taxon>Sporotomaculum</taxon>
    </lineage>
</organism>
<name>A0A9D2WSZ3_9FIRM</name>
<feature type="chain" id="PRO_5038691160" evidence="1">
    <location>
        <begin position="30"/>
        <end position="158"/>
    </location>
</feature>
<feature type="signal peptide" evidence="1">
    <location>
        <begin position="1"/>
        <end position="29"/>
    </location>
</feature>
<keyword evidence="1" id="KW-0732">Signal</keyword>
<accession>A0A9D2WSZ3</accession>
<evidence type="ECO:0000256" key="1">
    <source>
        <dbReference type="SAM" id="SignalP"/>
    </source>
</evidence>
<keyword evidence="3" id="KW-1185">Reference proteome</keyword>
<sequence>MRNMKFKALPLTLLLIAAVVIGYAGLAAADSADPGSINDPLVTKSFVVKYVQDYIGGQASQGGSGSLAWTVVNLEAGQEFIGKAGTEIIVRSGSAVVVDPSSGGIPDLTDGKNVMAGQVVDNNHLLSVPRSDGRGIQAQKPATIMYRGFESEAAALVQ</sequence>
<gene>
    <name evidence="2" type="ORF">SPSYN_00800</name>
</gene>
<dbReference type="Proteomes" id="UP000798488">
    <property type="component" value="Unassembled WGS sequence"/>
</dbReference>
<evidence type="ECO:0000313" key="3">
    <source>
        <dbReference type="Proteomes" id="UP000798488"/>
    </source>
</evidence>
<dbReference type="OrthoDB" id="2381664at2"/>
<protein>
    <submittedName>
        <fullName evidence="2">Uncharacterized protein</fullName>
    </submittedName>
</protein>
<reference evidence="2" key="1">
    <citation type="submission" date="2016-02" db="EMBL/GenBank/DDBJ databases">
        <title>Draft Genome Sequence of Sporotomaculum syntrophicum Strain FB, a Syntrophic Benzoate Degrader.</title>
        <authorList>
            <person name="Nobu M.K."/>
            <person name="Narihiro T."/>
            <person name="Qiu Y.-L."/>
            <person name="Ohashi A."/>
            <person name="Liu W.-T."/>
            <person name="Yuji S."/>
        </authorList>
    </citation>
    <scope>NUCLEOTIDE SEQUENCE</scope>
    <source>
        <strain evidence="2">FB</strain>
    </source>
</reference>
<proteinExistence type="predicted"/>
<evidence type="ECO:0000313" key="2">
    <source>
        <dbReference type="EMBL" id="KAF1086062.1"/>
    </source>
</evidence>
<dbReference type="EMBL" id="LSRS01000002">
    <property type="protein sequence ID" value="KAF1086062.1"/>
    <property type="molecule type" value="Genomic_DNA"/>
</dbReference>
<dbReference type="AlphaFoldDB" id="A0A9D2WSZ3"/>